<feature type="region of interest" description="Disordered" evidence="1">
    <location>
        <begin position="178"/>
        <end position="200"/>
    </location>
</feature>
<dbReference type="AlphaFoldDB" id="A0AAU9K781"/>
<feature type="compositionally biased region" description="Polar residues" evidence="1">
    <location>
        <begin position="309"/>
        <end position="329"/>
    </location>
</feature>
<gene>
    <name evidence="2" type="ORF">BSTOLATCC_MIC57078</name>
</gene>
<protein>
    <submittedName>
        <fullName evidence="2">Uncharacterized protein</fullName>
    </submittedName>
</protein>
<evidence type="ECO:0000313" key="2">
    <source>
        <dbReference type="EMBL" id="CAG9332789.1"/>
    </source>
</evidence>
<sequence>MGGKSSKKTIIPLKQPKNFENTKSYDALVRSNSKRNLKRVQDLDVTPPQSPRETHGQLHRELNMIVEKKKKEMSFQWNFKTFTNNTEIQKIDINKAQHYLRKHKREPRIPIKVDQKFPPKKNSMNYTDPKAKEIKKEIFVGEDIDSSEIFEISTNRDKHMKSNATLKKLAHTYTLPINRKRGKKKKEDSRSIENDESEAQAKSIVPVVKRQPPALIPLNIQVESDILQNQRSLKSALAKNWLRSNSPMTSMIQSKDLAKSISPVVVALRSTKSKTRTIPAFIIRPDISVSPNMPSTPVKKQSPPRSKESSPTPAQKHNGLNISSINKSGASTPILPKGYNNNLSRKYKWKGSHGYIVDWEIILIKLIIFE</sequence>
<keyword evidence="3" id="KW-1185">Reference proteome</keyword>
<reference evidence="2" key="1">
    <citation type="submission" date="2021-09" db="EMBL/GenBank/DDBJ databases">
        <authorList>
            <consortium name="AG Swart"/>
            <person name="Singh M."/>
            <person name="Singh A."/>
            <person name="Seah K."/>
            <person name="Emmerich C."/>
        </authorList>
    </citation>
    <scope>NUCLEOTIDE SEQUENCE</scope>
    <source>
        <strain evidence="2">ATCC30299</strain>
    </source>
</reference>
<dbReference type="Proteomes" id="UP001162131">
    <property type="component" value="Unassembled WGS sequence"/>
</dbReference>
<proteinExistence type="predicted"/>
<organism evidence="2 3">
    <name type="scientific">Blepharisma stoltei</name>
    <dbReference type="NCBI Taxonomy" id="1481888"/>
    <lineage>
        <taxon>Eukaryota</taxon>
        <taxon>Sar</taxon>
        <taxon>Alveolata</taxon>
        <taxon>Ciliophora</taxon>
        <taxon>Postciliodesmatophora</taxon>
        <taxon>Heterotrichea</taxon>
        <taxon>Heterotrichida</taxon>
        <taxon>Blepharismidae</taxon>
        <taxon>Blepharisma</taxon>
    </lineage>
</organism>
<evidence type="ECO:0000313" key="3">
    <source>
        <dbReference type="Proteomes" id="UP001162131"/>
    </source>
</evidence>
<feature type="region of interest" description="Disordered" evidence="1">
    <location>
        <begin position="1"/>
        <end position="57"/>
    </location>
</feature>
<feature type="region of interest" description="Disordered" evidence="1">
    <location>
        <begin position="291"/>
        <end position="329"/>
    </location>
</feature>
<name>A0AAU9K781_9CILI</name>
<comment type="caution">
    <text evidence="2">The sequence shown here is derived from an EMBL/GenBank/DDBJ whole genome shotgun (WGS) entry which is preliminary data.</text>
</comment>
<dbReference type="EMBL" id="CAJZBQ010000055">
    <property type="protein sequence ID" value="CAG9332789.1"/>
    <property type="molecule type" value="Genomic_DNA"/>
</dbReference>
<accession>A0AAU9K781</accession>
<evidence type="ECO:0000256" key="1">
    <source>
        <dbReference type="SAM" id="MobiDB-lite"/>
    </source>
</evidence>